<evidence type="ECO:0000313" key="2">
    <source>
        <dbReference type="EMBL" id="KTD36805.1"/>
    </source>
</evidence>
<reference evidence="2 3" key="1">
    <citation type="submission" date="2015-11" db="EMBL/GenBank/DDBJ databases">
        <title>Genomic analysis of 38 Legionella species identifies large and diverse effector repertoires.</title>
        <authorList>
            <person name="Burstein D."/>
            <person name="Amaro F."/>
            <person name="Zusman T."/>
            <person name="Lifshitz Z."/>
            <person name="Cohen O."/>
            <person name="Gilbert J.A."/>
            <person name="Pupko T."/>
            <person name="Shuman H.A."/>
            <person name="Segal G."/>
        </authorList>
    </citation>
    <scope>NUCLEOTIDE SEQUENCE [LARGE SCALE GENOMIC DNA]</scope>
    <source>
        <strain evidence="2 3">ATCC 49506</strain>
    </source>
</reference>
<comment type="caution">
    <text evidence="2">The sequence shown here is derived from an EMBL/GenBank/DDBJ whole genome shotgun (WGS) entry which is preliminary data.</text>
</comment>
<dbReference type="AlphaFoldDB" id="A0A0W0WWV1"/>
<keyword evidence="3" id="KW-1185">Reference proteome</keyword>
<dbReference type="PATRIC" id="fig|45070.6.peg.1881"/>
<feature type="region of interest" description="Disordered" evidence="1">
    <location>
        <begin position="229"/>
        <end position="260"/>
    </location>
</feature>
<protein>
    <submittedName>
        <fullName evidence="2">Uncharacterized protein</fullName>
    </submittedName>
</protein>
<organism evidence="2 3">
    <name type="scientific">Legionella nautarum</name>
    <dbReference type="NCBI Taxonomy" id="45070"/>
    <lineage>
        <taxon>Bacteria</taxon>
        <taxon>Pseudomonadati</taxon>
        <taxon>Pseudomonadota</taxon>
        <taxon>Gammaproteobacteria</taxon>
        <taxon>Legionellales</taxon>
        <taxon>Legionellaceae</taxon>
        <taxon>Legionella</taxon>
    </lineage>
</organism>
<evidence type="ECO:0000256" key="1">
    <source>
        <dbReference type="SAM" id="MobiDB-lite"/>
    </source>
</evidence>
<dbReference type="OrthoDB" id="5651865at2"/>
<dbReference type="Proteomes" id="UP000054725">
    <property type="component" value="Unassembled WGS sequence"/>
</dbReference>
<proteinExistence type="predicted"/>
<evidence type="ECO:0000313" key="3">
    <source>
        <dbReference type="Proteomes" id="UP000054725"/>
    </source>
</evidence>
<dbReference type="EMBL" id="LNYO01000013">
    <property type="protein sequence ID" value="KTD36805.1"/>
    <property type="molecule type" value="Genomic_DNA"/>
</dbReference>
<accession>A0A0W0WWV1</accession>
<name>A0A0W0WWV1_9GAMM</name>
<sequence>MQSTYRKQKKKMKLTTKILDKDGNPVKFFVVTKDVYMHQHEIIDCEGKQLGYVTLAEERLGAPTYKKYLIIGQLHNTSPNQEYRNVGTALHELVFRLSFSEYFQTNGNIMVDIGYQSLLFHYDCGFRLHPQYVFEWDCLGEKFLNHELYGKAAYEEWRLSHSDLLESDKPSANDVLAFYHFLYKENNDQTRRACLRKKLAKLGGLCGYLSQAVVPQKKEEFSIDIAPVSQSSSPSTLFYSTNPQDTKLNNNAHAQSSFTM</sequence>
<gene>
    <name evidence="2" type="ORF">Lnau_1789</name>
</gene>